<sequence length="103" mass="11574">MRRVQAVVHHAGPLRIGGVHTPLKTLWRALGHAGFLTMFSFTVESTQRNSESNSSSMKSADAVSPVKKNKVKDKVKKQLKKAKHTLYSKKKDDDKTEKDKKSK</sequence>
<dbReference type="OrthoDB" id="10569661at2759"/>
<feature type="compositionally biased region" description="Low complexity" evidence="1">
    <location>
        <begin position="46"/>
        <end position="66"/>
    </location>
</feature>
<evidence type="ECO:0000313" key="2">
    <source>
        <dbReference type="EMBL" id="CAH2207429.1"/>
    </source>
</evidence>
<proteinExistence type="predicted"/>
<dbReference type="EMBL" id="CAKXAJ010000155">
    <property type="protein sequence ID" value="CAH2207429.1"/>
    <property type="molecule type" value="Genomic_DNA"/>
</dbReference>
<feature type="compositionally biased region" description="Basic and acidic residues" evidence="1">
    <location>
        <begin position="89"/>
        <end position="103"/>
    </location>
</feature>
<evidence type="ECO:0000313" key="3">
    <source>
        <dbReference type="Proteomes" id="UP000838756"/>
    </source>
</evidence>
<comment type="caution">
    <text evidence="2">The sequence shown here is derived from an EMBL/GenBank/DDBJ whole genome shotgun (WGS) entry which is preliminary data.</text>
</comment>
<feature type="region of interest" description="Disordered" evidence="1">
    <location>
        <begin position="46"/>
        <end position="103"/>
    </location>
</feature>
<reference evidence="2" key="1">
    <citation type="submission" date="2022-03" db="EMBL/GenBank/DDBJ databases">
        <authorList>
            <person name="Lindestad O."/>
        </authorList>
    </citation>
    <scope>NUCLEOTIDE SEQUENCE</scope>
</reference>
<evidence type="ECO:0000256" key="1">
    <source>
        <dbReference type="SAM" id="MobiDB-lite"/>
    </source>
</evidence>
<protein>
    <submittedName>
        <fullName evidence="2">Jg22697 protein</fullName>
    </submittedName>
</protein>
<accession>A0A8S4QDJ3</accession>
<dbReference type="AlphaFoldDB" id="A0A8S4QDJ3"/>
<name>A0A8S4QDJ3_9NEOP</name>
<organism evidence="2 3">
    <name type="scientific">Pararge aegeria aegeria</name>
    <dbReference type="NCBI Taxonomy" id="348720"/>
    <lineage>
        <taxon>Eukaryota</taxon>
        <taxon>Metazoa</taxon>
        <taxon>Ecdysozoa</taxon>
        <taxon>Arthropoda</taxon>
        <taxon>Hexapoda</taxon>
        <taxon>Insecta</taxon>
        <taxon>Pterygota</taxon>
        <taxon>Neoptera</taxon>
        <taxon>Endopterygota</taxon>
        <taxon>Lepidoptera</taxon>
        <taxon>Glossata</taxon>
        <taxon>Ditrysia</taxon>
        <taxon>Papilionoidea</taxon>
        <taxon>Nymphalidae</taxon>
        <taxon>Satyrinae</taxon>
        <taxon>Satyrini</taxon>
        <taxon>Parargina</taxon>
        <taxon>Pararge</taxon>
    </lineage>
</organism>
<dbReference type="Proteomes" id="UP000838756">
    <property type="component" value="Unassembled WGS sequence"/>
</dbReference>
<keyword evidence="3" id="KW-1185">Reference proteome</keyword>
<gene>
    <name evidence="2" type="primary">jg22697</name>
    <name evidence="2" type="ORF">PAEG_LOCUS51</name>
</gene>
<feature type="compositionally biased region" description="Basic residues" evidence="1">
    <location>
        <begin position="67"/>
        <end position="88"/>
    </location>
</feature>